<dbReference type="Gene3D" id="1.10.630.10">
    <property type="entry name" value="Cytochrome P450"/>
    <property type="match status" value="1"/>
</dbReference>
<dbReference type="GO" id="GO:0005506">
    <property type="term" value="F:iron ion binding"/>
    <property type="evidence" value="ECO:0007669"/>
    <property type="project" value="InterPro"/>
</dbReference>
<dbReference type="AlphaFoldDB" id="A0A2H5Q1K0"/>
<protein>
    <submittedName>
        <fullName evidence="1">Uncharacterized protein</fullName>
    </submittedName>
</protein>
<evidence type="ECO:0000313" key="2">
    <source>
        <dbReference type="Proteomes" id="UP000236630"/>
    </source>
</evidence>
<reference evidence="1 2" key="1">
    <citation type="journal article" date="2017" name="Front. Genet.">
        <title>Draft sequencing of the heterozygous diploid genome of Satsuma (Citrus unshiu Marc.) using a hybrid assembly approach.</title>
        <authorList>
            <person name="Shimizu T."/>
            <person name="Tanizawa Y."/>
            <person name="Mochizuki T."/>
            <person name="Nagasaki H."/>
            <person name="Yoshioka T."/>
            <person name="Toyoda A."/>
            <person name="Fujiyama A."/>
            <person name="Kaminuma E."/>
            <person name="Nakamura Y."/>
        </authorList>
    </citation>
    <scope>NUCLEOTIDE SEQUENCE [LARGE SCALE GENOMIC DNA]</scope>
    <source>
        <strain evidence="2">cv. Miyagawa wase</strain>
    </source>
</reference>
<gene>
    <name evidence="1" type="ORF">CUMW_187640</name>
</gene>
<comment type="caution">
    <text evidence="1">The sequence shown here is derived from an EMBL/GenBank/DDBJ whole genome shotgun (WGS) entry which is preliminary data.</text>
</comment>
<name>A0A2H5Q1K0_CITUN</name>
<keyword evidence="2" id="KW-1185">Reference proteome</keyword>
<dbReference type="GO" id="GO:0016705">
    <property type="term" value="F:oxidoreductase activity, acting on paired donors, with incorporation or reduction of molecular oxygen"/>
    <property type="evidence" value="ECO:0007669"/>
    <property type="project" value="InterPro"/>
</dbReference>
<organism evidence="1 2">
    <name type="scientific">Citrus unshiu</name>
    <name type="common">Satsuma mandarin</name>
    <name type="synonym">Citrus nobilis var. unshiu</name>
    <dbReference type="NCBI Taxonomy" id="55188"/>
    <lineage>
        <taxon>Eukaryota</taxon>
        <taxon>Viridiplantae</taxon>
        <taxon>Streptophyta</taxon>
        <taxon>Embryophyta</taxon>
        <taxon>Tracheophyta</taxon>
        <taxon>Spermatophyta</taxon>
        <taxon>Magnoliopsida</taxon>
        <taxon>eudicotyledons</taxon>
        <taxon>Gunneridae</taxon>
        <taxon>Pentapetalae</taxon>
        <taxon>rosids</taxon>
        <taxon>malvids</taxon>
        <taxon>Sapindales</taxon>
        <taxon>Rutaceae</taxon>
        <taxon>Aurantioideae</taxon>
        <taxon>Citrus</taxon>
    </lineage>
</organism>
<accession>A0A2H5Q1K0</accession>
<dbReference type="GO" id="GO:0020037">
    <property type="term" value="F:heme binding"/>
    <property type="evidence" value="ECO:0007669"/>
    <property type="project" value="InterPro"/>
</dbReference>
<dbReference type="InterPro" id="IPR036396">
    <property type="entry name" value="Cyt_P450_sf"/>
</dbReference>
<proteinExistence type="predicted"/>
<dbReference type="Proteomes" id="UP000236630">
    <property type="component" value="Unassembled WGS sequence"/>
</dbReference>
<sequence>MNSHETLTNNHKFLPTSLLLPYSAGKSDPGLKLRPAVQNQGIFEPAGIRLASACRLIDEIQNQGSLSLLHTISQPCGSLTKSSQAGHRVCLGKDIALVEMKSVALAVVRKFNIRVSDPNQAPQFAPGLTATVRGGLPVMVQERGD</sequence>
<evidence type="ECO:0000313" key="1">
    <source>
        <dbReference type="EMBL" id="GAY58526.1"/>
    </source>
</evidence>
<dbReference type="STRING" id="55188.A0A2H5Q1K0"/>
<dbReference type="GO" id="GO:0004497">
    <property type="term" value="F:monooxygenase activity"/>
    <property type="evidence" value="ECO:0007669"/>
    <property type="project" value="InterPro"/>
</dbReference>
<dbReference type="SUPFAM" id="SSF48264">
    <property type="entry name" value="Cytochrome P450"/>
    <property type="match status" value="1"/>
</dbReference>
<dbReference type="EMBL" id="BDQV01000185">
    <property type="protein sequence ID" value="GAY58526.1"/>
    <property type="molecule type" value="Genomic_DNA"/>
</dbReference>